<gene>
    <name evidence="1" type="ORF">GMARGA_LOCUS38987</name>
</gene>
<organism evidence="1 2">
    <name type="scientific">Gigaspora margarita</name>
    <dbReference type="NCBI Taxonomy" id="4874"/>
    <lineage>
        <taxon>Eukaryota</taxon>
        <taxon>Fungi</taxon>
        <taxon>Fungi incertae sedis</taxon>
        <taxon>Mucoromycota</taxon>
        <taxon>Glomeromycotina</taxon>
        <taxon>Glomeromycetes</taxon>
        <taxon>Diversisporales</taxon>
        <taxon>Gigasporaceae</taxon>
        <taxon>Gigaspora</taxon>
    </lineage>
</organism>
<feature type="non-terminal residue" evidence="1">
    <location>
        <position position="76"/>
    </location>
</feature>
<protein>
    <submittedName>
        <fullName evidence="1">10111_t:CDS:1</fullName>
    </submittedName>
</protein>
<evidence type="ECO:0000313" key="2">
    <source>
        <dbReference type="Proteomes" id="UP000789901"/>
    </source>
</evidence>
<proteinExistence type="predicted"/>
<comment type="caution">
    <text evidence="1">The sequence shown here is derived from an EMBL/GenBank/DDBJ whole genome shotgun (WGS) entry which is preliminary data.</text>
</comment>
<reference evidence="1 2" key="1">
    <citation type="submission" date="2021-06" db="EMBL/GenBank/DDBJ databases">
        <authorList>
            <person name="Kallberg Y."/>
            <person name="Tangrot J."/>
            <person name="Rosling A."/>
        </authorList>
    </citation>
    <scope>NUCLEOTIDE SEQUENCE [LARGE SCALE GENOMIC DNA]</scope>
    <source>
        <strain evidence="1 2">120-4 pot B 10/14</strain>
    </source>
</reference>
<sequence length="76" mass="8634">MLNTQSINQNTLTSEQDKSLDLAFQTYTTEISSTGKKNLITKNLIDLYTEPLIDNTTLNRVEKSSNIQFSTETQDM</sequence>
<evidence type="ECO:0000313" key="1">
    <source>
        <dbReference type="EMBL" id="CAG8848051.1"/>
    </source>
</evidence>
<name>A0ABN7X6M0_GIGMA</name>
<dbReference type="Proteomes" id="UP000789901">
    <property type="component" value="Unassembled WGS sequence"/>
</dbReference>
<dbReference type="EMBL" id="CAJVQB010090391">
    <property type="protein sequence ID" value="CAG8848051.1"/>
    <property type="molecule type" value="Genomic_DNA"/>
</dbReference>
<accession>A0ABN7X6M0</accession>
<keyword evidence="2" id="KW-1185">Reference proteome</keyword>